<accession>A0ABW0N0D4</accession>
<sequence>MSIRTMDRAWVTQCALSRICGVCERPLGRPIAFVGTPDEVGRNAFHLPPLHLECAGALMGEGAELVTTAGFEFVRPAKEDADRRPTFQPNSLL</sequence>
<keyword evidence="2" id="KW-1185">Reference proteome</keyword>
<gene>
    <name evidence="1" type="ORF">ACFPKY_13060</name>
</gene>
<reference evidence="2" key="1">
    <citation type="journal article" date="2019" name="Int. J. Syst. Evol. Microbiol.">
        <title>The Global Catalogue of Microorganisms (GCM) 10K type strain sequencing project: providing services to taxonomists for standard genome sequencing and annotation.</title>
        <authorList>
            <consortium name="The Broad Institute Genomics Platform"/>
            <consortium name="The Broad Institute Genome Sequencing Center for Infectious Disease"/>
            <person name="Wu L."/>
            <person name="Ma J."/>
        </authorList>
    </citation>
    <scope>NUCLEOTIDE SEQUENCE [LARGE SCALE GENOMIC DNA]</scope>
    <source>
        <strain evidence="2">KACC 13778</strain>
    </source>
</reference>
<dbReference type="Proteomes" id="UP001595956">
    <property type="component" value="Unassembled WGS sequence"/>
</dbReference>
<evidence type="ECO:0000313" key="1">
    <source>
        <dbReference type="EMBL" id="MFC5494039.1"/>
    </source>
</evidence>
<dbReference type="RefSeq" id="WP_345179407.1">
    <property type="nucleotide sequence ID" value="NZ_BAABFQ010000007.1"/>
</dbReference>
<dbReference type="EMBL" id="JBHSMD010000004">
    <property type="protein sequence ID" value="MFC5494039.1"/>
    <property type="molecule type" value="Genomic_DNA"/>
</dbReference>
<proteinExistence type="predicted"/>
<organism evidence="1 2">
    <name type="scientific">Nocardioides caricicola</name>
    <dbReference type="NCBI Taxonomy" id="634770"/>
    <lineage>
        <taxon>Bacteria</taxon>
        <taxon>Bacillati</taxon>
        <taxon>Actinomycetota</taxon>
        <taxon>Actinomycetes</taxon>
        <taxon>Propionibacteriales</taxon>
        <taxon>Nocardioidaceae</taxon>
        <taxon>Nocardioides</taxon>
    </lineage>
</organism>
<name>A0ABW0N0D4_9ACTN</name>
<comment type="caution">
    <text evidence="1">The sequence shown here is derived from an EMBL/GenBank/DDBJ whole genome shotgun (WGS) entry which is preliminary data.</text>
</comment>
<evidence type="ECO:0000313" key="2">
    <source>
        <dbReference type="Proteomes" id="UP001595956"/>
    </source>
</evidence>
<protein>
    <submittedName>
        <fullName evidence="1">Uncharacterized protein</fullName>
    </submittedName>
</protein>